<feature type="compositionally biased region" description="Acidic residues" evidence="5">
    <location>
        <begin position="203"/>
        <end position="215"/>
    </location>
</feature>
<comment type="similarity">
    <text evidence="2">Belongs to the TFIIA subunit 1 family.</text>
</comment>
<sequence>MIDNGQLPEYAYDIGFEHFDKEWCEHWTVTDWSETKAPELKTSIKASVEWYRSVDNVYTFMLRDAICTGSAFTGIAGPLWSIKVGRMKLVAVDSKNVALATATAVENLAAVIASDAAEVDEHDDLTYGLVDPRHPIRRVAATTFAPLPNEWARAPALDRQEEEPWQAEEEAYERPAAQRHAFDEDDDFDDDDVVVATNAARAEDDEDDEDDEEGLAPEAGADDGVLGPDPNEVEDGEEVDEEEPLNSDDDEDDEDERAGDGALADGAVGPLNADVVNLVLAQFDKVRRTGELWKLSLRAGMAHLVIEGKNNHYAFARADCEFTFA</sequence>
<dbReference type="PANTHER" id="PTHR12694:SF8">
    <property type="entry name" value="TRANSCRIPTION INITIATION FACTOR IIA SUBUNIT 1"/>
    <property type="match status" value="1"/>
</dbReference>
<dbReference type="OrthoDB" id="586585at2759"/>
<keyword evidence="4" id="KW-0539">Nucleus</keyword>
<proteinExistence type="inferred from homology"/>
<dbReference type="SMART" id="SM01371">
    <property type="entry name" value="TFIIA"/>
    <property type="match status" value="1"/>
</dbReference>
<organism evidence="6 7">
    <name type="scientific">Chrysochromulina tobinii</name>
    <dbReference type="NCBI Taxonomy" id="1460289"/>
    <lineage>
        <taxon>Eukaryota</taxon>
        <taxon>Haptista</taxon>
        <taxon>Haptophyta</taxon>
        <taxon>Prymnesiophyceae</taxon>
        <taxon>Prymnesiales</taxon>
        <taxon>Chrysochromulinaceae</taxon>
        <taxon>Chrysochromulina</taxon>
    </lineage>
</organism>
<dbReference type="Gene3D" id="2.30.18.10">
    <property type="entry name" value="Transcription factor IIA (TFIIA), beta-barrel domain"/>
    <property type="match status" value="2"/>
</dbReference>
<dbReference type="EMBL" id="JWZX01003217">
    <property type="protein sequence ID" value="KOO23131.1"/>
    <property type="molecule type" value="Genomic_DNA"/>
</dbReference>
<dbReference type="GO" id="GO:0005672">
    <property type="term" value="C:transcription factor TFIIA complex"/>
    <property type="evidence" value="ECO:0007669"/>
    <property type="project" value="InterPro"/>
</dbReference>
<dbReference type="InterPro" id="IPR009088">
    <property type="entry name" value="TFIIA_b-brl"/>
</dbReference>
<feature type="compositionally biased region" description="Acidic residues" evidence="5">
    <location>
        <begin position="160"/>
        <end position="171"/>
    </location>
</feature>
<dbReference type="InterPro" id="IPR004855">
    <property type="entry name" value="TFIIA_asu/bsu"/>
</dbReference>
<evidence type="ECO:0000256" key="2">
    <source>
        <dbReference type="ARBA" id="ARBA00010059"/>
    </source>
</evidence>
<dbReference type="AlphaFoldDB" id="A0A0M0J973"/>
<feature type="region of interest" description="Disordered" evidence="5">
    <location>
        <begin position="154"/>
        <end position="268"/>
    </location>
</feature>
<protein>
    <submittedName>
        <fullName evidence="6">Uncharacterized protein</fullName>
    </submittedName>
</protein>
<comment type="subcellular location">
    <subcellularLocation>
        <location evidence="1">Nucleus</location>
    </subcellularLocation>
</comment>
<keyword evidence="3" id="KW-0804">Transcription</keyword>
<gene>
    <name evidence="6" type="ORF">Ctob_001298</name>
</gene>
<dbReference type="Proteomes" id="UP000037460">
    <property type="component" value="Unassembled WGS sequence"/>
</dbReference>
<evidence type="ECO:0000313" key="7">
    <source>
        <dbReference type="Proteomes" id="UP000037460"/>
    </source>
</evidence>
<accession>A0A0M0J973</accession>
<dbReference type="PANTHER" id="PTHR12694">
    <property type="entry name" value="TRANSCRIPTION INITIATION FACTOR IIA SUBUNIT 1"/>
    <property type="match status" value="1"/>
</dbReference>
<evidence type="ECO:0000313" key="6">
    <source>
        <dbReference type="EMBL" id="KOO23131.1"/>
    </source>
</evidence>
<reference evidence="7" key="1">
    <citation type="journal article" date="2015" name="PLoS Genet.">
        <title>Genome Sequence and Transcriptome Analyses of Chrysochromulina tobin: Metabolic Tools for Enhanced Algal Fitness in the Prominent Order Prymnesiales (Haptophyceae).</title>
        <authorList>
            <person name="Hovde B.T."/>
            <person name="Deodato C.R."/>
            <person name="Hunsperger H.M."/>
            <person name="Ryken S.A."/>
            <person name="Yost W."/>
            <person name="Jha R.K."/>
            <person name="Patterson J."/>
            <person name="Monnat R.J. Jr."/>
            <person name="Barlow S.B."/>
            <person name="Starkenburg S.R."/>
            <person name="Cattolico R.A."/>
        </authorList>
    </citation>
    <scope>NUCLEOTIDE SEQUENCE</scope>
    <source>
        <strain evidence="7">CCMP291</strain>
    </source>
</reference>
<dbReference type="InterPro" id="IPR015871">
    <property type="entry name" value="TFIIA_gsu_C"/>
</dbReference>
<feature type="compositionally biased region" description="Acidic residues" evidence="5">
    <location>
        <begin position="231"/>
        <end position="257"/>
    </location>
</feature>
<dbReference type="GO" id="GO:0006367">
    <property type="term" value="P:transcription initiation at RNA polymerase II promoter"/>
    <property type="evidence" value="ECO:0007669"/>
    <property type="project" value="InterPro"/>
</dbReference>
<dbReference type="CDD" id="cd10014">
    <property type="entry name" value="TFIIA_gamma_C"/>
    <property type="match status" value="1"/>
</dbReference>
<evidence type="ECO:0000256" key="4">
    <source>
        <dbReference type="ARBA" id="ARBA00023242"/>
    </source>
</evidence>
<name>A0A0M0J973_9EUKA</name>
<evidence type="ECO:0000256" key="3">
    <source>
        <dbReference type="ARBA" id="ARBA00023163"/>
    </source>
</evidence>
<evidence type="ECO:0000256" key="1">
    <source>
        <dbReference type="ARBA" id="ARBA00004123"/>
    </source>
</evidence>
<comment type="caution">
    <text evidence="6">The sequence shown here is derived from an EMBL/GenBank/DDBJ whole genome shotgun (WGS) entry which is preliminary data.</text>
</comment>
<feature type="compositionally biased region" description="Acidic residues" evidence="5">
    <location>
        <begin position="183"/>
        <end position="193"/>
    </location>
</feature>
<evidence type="ECO:0000256" key="5">
    <source>
        <dbReference type="SAM" id="MobiDB-lite"/>
    </source>
</evidence>
<feature type="compositionally biased region" description="Low complexity" evidence="5">
    <location>
        <begin position="216"/>
        <end position="230"/>
    </location>
</feature>
<dbReference type="SUPFAM" id="SSF50784">
    <property type="entry name" value="Transcription factor IIA (TFIIA), beta-barrel domain"/>
    <property type="match status" value="2"/>
</dbReference>
<keyword evidence="7" id="KW-1185">Reference proteome</keyword>